<name>A0A5N8X4L2_9ACTN</name>
<accession>A0A5N8X4L2</accession>
<keyword evidence="8" id="KW-1185">Reference proteome</keyword>
<comment type="caution">
    <text evidence="7">The sequence shown here is derived from an EMBL/GenBank/DDBJ whole genome shotgun (WGS) entry which is preliminary data.</text>
</comment>
<dbReference type="RefSeq" id="WP_152869071.1">
    <property type="nucleotide sequence ID" value="NZ_VMNX01000280.1"/>
</dbReference>
<dbReference type="EMBL" id="VMNX01000280">
    <property type="protein sequence ID" value="MPY54487.1"/>
    <property type="molecule type" value="Genomic_DNA"/>
</dbReference>
<dbReference type="SUPFAM" id="SSF51445">
    <property type="entry name" value="(Trans)glycosidases"/>
    <property type="match status" value="1"/>
</dbReference>
<dbReference type="InterPro" id="IPR029018">
    <property type="entry name" value="Hex-like_dom2"/>
</dbReference>
<reference evidence="7 8" key="1">
    <citation type="submission" date="2019-09" db="EMBL/GenBank/DDBJ databases">
        <authorList>
            <person name="Duangmal K."/>
            <person name="Teo W.F.A."/>
            <person name="Lipun K."/>
        </authorList>
    </citation>
    <scope>NUCLEOTIDE SEQUENCE [LARGE SCALE GENOMIC DNA]</scope>
    <source>
        <strain evidence="7 8">K1PN6</strain>
    </source>
</reference>
<evidence type="ECO:0000256" key="5">
    <source>
        <dbReference type="SAM" id="SignalP"/>
    </source>
</evidence>
<dbReference type="Pfam" id="PF02838">
    <property type="entry name" value="Glyco_hydro_20b"/>
    <property type="match status" value="1"/>
</dbReference>
<dbReference type="Proteomes" id="UP000373149">
    <property type="component" value="Unassembled WGS sequence"/>
</dbReference>
<evidence type="ECO:0000313" key="7">
    <source>
        <dbReference type="EMBL" id="MPY54487.1"/>
    </source>
</evidence>
<dbReference type="Gene3D" id="1.20.58.460">
    <property type="entry name" value="Hyaluronidase post-catalytic domain-like"/>
    <property type="match status" value="1"/>
</dbReference>
<keyword evidence="1 3" id="KW-0378">Hydrolase</keyword>
<dbReference type="InterPro" id="IPR015882">
    <property type="entry name" value="HEX_bac_N"/>
</dbReference>
<feature type="compositionally biased region" description="Low complexity" evidence="4">
    <location>
        <begin position="47"/>
        <end position="60"/>
    </location>
</feature>
<evidence type="ECO:0000259" key="6">
    <source>
        <dbReference type="PROSITE" id="PS52009"/>
    </source>
</evidence>
<dbReference type="PANTHER" id="PTHR13170">
    <property type="entry name" value="O-GLCNACASE"/>
    <property type="match status" value="1"/>
</dbReference>
<dbReference type="GO" id="GO:1901135">
    <property type="term" value="P:carbohydrate derivative metabolic process"/>
    <property type="evidence" value="ECO:0007669"/>
    <property type="project" value="UniProtKB-ARBA"/>
</dbReference>
<dbReference type="SUPFAM" id="SSF140657">
    <property type="entry name" value="Hyaluronidase post-catalytic domain-like"/>
    <property type="match status" value="1"/>
</dbReference>
<dbReference type="GO" id="GO:0005975">
    <property type="term" value="P:carbohydrate metabolic process"/>
    <property type="evidence" value="ECO:0007669"/>
    <property type="project" value="UniProtKB-ARBA"/>
</dbReference>
<dbReference type="GO" id="GO:0015929">
    <property type="term" value="F:hexosaminidase activity"/>
    <property type="evidence" value="ECO:0007669"/>
    <property type="project" value="UniProtKB-ARBA"/>
</dbReference>
<evidence type="ECO:0000256" key="3">
    <source>
        <dbReference type="PROSITE-ProRule" id="PRU01353"/>
    </source>
</evidence>
<evidence type="ECO:0000256" key="4">
    <source>
        <dbReference type="SAM" id="MobiDB-lite"/>
    </source>
</evidence>
<dbReference type="PROSITE" id="PS52009">
    <property type="entry name" value="GH84"/>
    <property type="match status" value="1"/>
</dbReference>
<evidence type="ECO:0000313" key="8">
    <source>
        <dbReference type="Proteomes" id="UP000373149"/>
    </source>
</evidence>
<feature type="domain" description="GH84" evidence="6">
    <location>
        <begin position="210"/>
        <end position="493"/>
    </location>
</feature>
<proteinExistence type="inferred from homology"/>
<gene>
    <name evidence="7" type="ORF">FPZ41_40405</name>
</gene>
<feature type="active site" description="Proton donor" evidence="3">
    <location>
        <position position="325"/>
    </location>
</feature>
<feature type="chain" id="PRO_5024327224" evidence="5">
    <location>
        <begin position="46"/>
        <end position="674"/>
    </location>
</feature>
<dbReference type="SUPFAM" id="SSF55545">
    <property type="entry name" value="beta-N-acetylhexosaminidase-like domain"/>
    <property type="match status" value="1"/>
</dbReference>
<evidence type="ECO:0000256" key="1">
    <source>
        <dbReference type="ARBA" id="ARBA00022801"/>
    </source>
</evidence>
<comment type="similarity">
    <text evidence="3">Belongs to the glycosyl hydrolase 84 family.</text>
</comment>
<feature type="signal peptide" evidence="5">
    <location>
        <begin position="1"/>
        <end position="45"/>
    </location>
</feature>
<protein>
    <submittedName>
        <fullName evidence="7">Beta-N-acetylglucosaminidase</fullName>
    </submittedName>
</protein>
<feature type="region of interest" description="Disordered" evidence="4">
    <location>
        <begin position="47"/>
        <end position="77"/>
    </location>
</feature>
<dbReference type="InterPro" id="IPR017853">
    <property type="entry name" value="GH"/>
</dbReference>
<dbReference type="Gene3D" id="3.30.379.10">
    <property type="entry name" value="Chitobiase/beta-hexosaminidase domain 2-like"/>
    <property type="match status" value="1"/>
</dbReference>
<dbReference type="PANTHER" id="PTHR13170:SF16">
    <property type="entry name" value="PROTEIN O-GLCNACASE"/>
    <property type="match status" value="1"/>
</dbReference>
<evidence type="ECO:0000256" key="2">
    <source>
        <dbReference type="ARBA" id="ARBA00023295"/>
    </source>
</evidence>
<dbReference type="Pfam" id="PF07555">
    <property type="entry name" value="NAGidase"/>
    <property type="match status" value="1"/>
</dbReference>
<dbReference type="Gene3D" id="3.20.20.80">
    <property type="entry name" value="Glycosidases"/>
    <property type="match status" value="1"/>
</dbReference>
<organism evidence="7 8">
    <name type="scientific">Streptomyces acidicola</name>
    <dbReference type="NCBI Taxonomy" id="2596892"/>
    <lineage>
        <taxon>Bacteria</taxon>
        <taxon>Bacillati</taxon>
        <taxon>Actinomycetota</taxon>
        <taxon>Actinomycetes</taxon>
        <taxon>Kitasatosporales</taxon>
        <taxon>Streptomycetaceae</taxon>
        <taxon>Streptomyces</taxon>
    </lineage>
</organism>
<keyword evidence="5" id="KW-0732">Signal</keyword>
<dbReference type="InterPro" id="IPR011496">
    <property type="entry name" value="O-GlcNAcase_cat"/>
</dbReference>
<dbReference type="InterPro" id="IPR051822">
    <property type="entry name" value="Glycosyl_Hydrolase_84"/>
</dbReference>
<keyword evidence="2 3" id="KW-0326">Glycosidase</keyword>
<sequence>MGPTPNHSVLRGHRAHRTRRAQRRFAVAVLALLCLLTGSLPAAHAEPAGATTGTTGGKAALPDVTPRPQHMEGNGDTLAVPARARVLTAGDVDRPALDLVVSVLREAGAADIEVAPLPAGRRHAGELTVVVGGIEDARVTRALRAAGGRVPDDLPAEGYALASRAARDGGSVVLAGADGDGTYYAAQTLRQLTSGPTVAGVSVVDYPLMPLRGAIEGFYGSPWTHTERLDQLAFYGELKMNTYLYAPKDDPYHRERWRDPYPAERLAELGELARQASDHHVRFTFALSPGVSICYSSPGDRAALEAKLQAVYDLGVRSFSVPLDDISYTRWNCAGDQAAYGAPSRQSAAQAQVDLLNRLQRDFLADREGTEPLQMVPTEYGDVTETAYKKTIREQLDPGIEVMWTGTDVVPPSITVEDAARAAGVWGRKVFLWDNYPVNDYGQAEGRLLLAPYAEREPGLHAQLSGLVLNPMNQAAASKVALFGGADFAWNDTGYDPLRAWRAAADHLAGGDPDTVRALLAFFDVEHLAPTFGTDPWQPAAPELAARLDRFRADWDGGAKEAALRGLLPYARLLATAPEQIRNGVADEGFVADCGPWLDALRLWGTAFERTLDALRARLSGDDDRAQQLFDEAAALAERAGAIETIPGETRPQGPVRVADGVLDVFLADARALR</sequence>
<dbReference type="AlphaFoldDB" id="A0A5N8X4L2"/>